<keyword evidence="8" id="KW-1185">Reference proteome</keyword>
<dbReference type="GO" id="GO:0007052">
    <property type="term" value="P:mitotic spindle organization"/>
    <property type="evidence" value="ECO:0007669"/>
    <property type="project" value="TreeGrafter"/>
</dbReference>
<name>A0A3B4WF10_SERLL</name>
<dbReference type="InterPro" id="IPR001752">
    <property type="entry name" value="Kinesin_motor_dom"/>
</dbReference>
<dbReference type="PANTHER" id="PTHR47969:SF25">
    <property type="entry name" value="KINESIN MOTOR DOMAIN-CONTAINING PROTEIN"/>
    <property type="match status" value="1"/>
</dbReference>
<sequence>MSEVCVRVAVRIRPLLPKEVLHNHQVCVRMVPGTAQVMLGSDRLYSFDHAFGPTASQDEVYQSCVQPLVESLVDGCNATVFCYGQTGSGKTYTLGGGKLEGGIIDRVAQDVFLLLAEKRKNSDGVEATVRVSYMELYREELRDLLEMHTIHKELHIREDEKGNTGNENILFHCQTNVTKCEFIFVCFTYCRLHERG</sequence>
<accession>A0A3B4WF10</accession>
<dbReference type="GO" id="GO:0051231">
    <property type="term" value="P:spindle elongation"/>
    <property type="evidence" value="ECO:0007669"/>
    <property type="project" value="TreeGrafter"/>
</dbReference>
<dbReference type="Gene3D" id="3.40.850.10">
    <property type="entry name" value="Kinesin motor domain"/>
    <property type="match status" value="1"/>
</dbReference>
<dbReference type="GO" id="GO:0005524">
    <property type="term" value="F:ATP binding"/>
    <property type="evidence" value="ECO:0007669"/>
    <property type="project" value="UniProtKB-UniRule"/>
</dbReference>
<dbReference type="GO" id="GO:0003777">
    <property type="term" value="F:microtubule motor activity"/>
    <property type="evidence" value="ECO:0007669"/>
    <property type="project" value="InterPro"/>
</dbReference>
<evidence type="ECO:0000256" key="2">
    <source>
        <dbReference type="ARBA" id="ARBA00022741"/>
    </source>
</evidence>
<evidence type="ECO:0000256" key="5">
    <source>
        <dbReference type="PROSITE-ProRule" id="PRU00283"/>
    </source>
</evidence>
<comment type="similarity">
    <text evidence="5">Belongs to the TRAFAC class myosin-kinesin ATPase superfamily. Kinesin family.</text>
</comment>
<dbReference type="GeneTree" id="ENSGT00940000157487"/>
<dbReference type="SUPFAM" id="SSF52540">
    <property type="entry name" value="P-loop containing nucleoside triphosphate hydrolases"/>
    <property type="match status" value="1"/>
</dbReference>
<proteinExistence type="inferred from homology"/>
<dbReference type="InterPro" id="IPR027417">
    <property type="entry name" value="P-loop_NTPase"/>
</dbReference>
<feature type="domain" description="Kinesin motor" evidence="6">
    <location>
        <begin position="5"/>
        <end position="196"/>
    </location>
</feature>
<feature type="binding site" evidence="5">
    <location>
        <begin position="84"/>
        <end position="91"/>
    </location>
    <ligand>
        <name>ATP</name>
        <dbReference type="ChEBI" id="CHEBI:30616"/>
    </ligand>
</feature>
<dbReference type="STRING" id="1841481.ENSSLDP00000002465"/>
<organism evidence="7 8">
    <name type="scientific">Seriola lalandi dorsalis</name>
    <dbReference type="NCBI Taxonomy" id="1841481"/>
    <lineage>
        <taxon>Eukaryota</taxon>
        <taxon>Metazoa</taxon>
        <taxon>Chordata</taxon>
        <taxon>Craniata</taxon>
        <taxon>Vertebrata</taxon>
        <taxon>Euteleostomi</taxon>
        <taxon>Actinopterygii</taxon>
        <taxon>Neopterygii</taxon>
        <taxon>Teleostei</taxon>
        <taxon>Neoteleostei</taxon>
        <taxon>Acanthomorphata</taxon>
        <taxon>Carangaria</taxon>
        <taxon>Carangiformes</taxon>
        <taxon>Carangidae</taxon>
        <taxon>Seriola</taxon>
    </lineage>
</organism>
<evidence type="ECO:0000313" key="8">
    <source>
        <dbReference type="Proteomes" id="UP000261360"/>
    </source>
</evidence>
<dbReference type="PANTHER" id="PTHR47969">
    <property type="entry name" value="CHROMOSOME-ASSOCIATED KINESIN KIF4A-RELATED"/>
    <property type="match status" value="1"/>
</dbReference>
<keyword evidence="3 5" id="KW-0067">ATP-binding</keyword>
<keyword evidence="4" id="KW-0963">Cytoplasm</keyword>
<dbReference type="GO" id="GO:0008017">
    <property type="term" value="F:microtubule binding"/>
    <property type="evidence" value="ECO:0007669"/>
    <property type="project" value="InterPro"/>
</dbReference>
<keyword evidence="4" id="KW-0206">Cytoskeleton</keyword>
<dbReference type="SMART" id="SM00129">
    <property type="entry name" value="KISc"/>
    <property type="match status" value="1"/>
</dbReference>
<dbReference type="GO" id="GO:0007018">
    <property type="term" value="P:microtubule-based movement"/>
    <property type="evidence" value="ECO:0007669"/>
    <property type="project" value="InterPro"/>
</dbReference>
<dbReference type="InterPro" id="IPR027640">
    <property type="entry name" value="Kinesin-like_fam"/>
</dbReference>
<protein>
    <recommendedName>
        <fullName evidence="6">Kinesin motor domain-containing protein</fullName>
    </recommendedName>
</protein>
<keyword evidence="2 5" id="KW-0547">Nucleotide-binding</keyword>
<evidence type="ECO:0000256" key="4">
    <source>
        <dbReference type="ARBA" id="ARBA00023212"/>
    </source>
</evidence>
<evidence type="ECO:0000313" key="7">
    <source>
        <dbReference type="Ensembl" id="ENSSLDP00000002465.1"/>
    </source>
</evidence>
<reference evidence="7" key="2">
    <citation type="submission" date="2025-09" db="UniProtKB">
        <authorList>
            <consortium name="Ensembl"/>
        </authorList>
    </citation>
    <scope>IDENTIFICATION</scope>
</reference>
<evidence type="ECO:0000256" key="3">
    <source>
        <dbReference type="ARBA" id="ARBA00022840"/>
    </source>
</evidence>
<dbReference type="InterPro" id="IPR036961">
    <property type="entry name" value="Kinesin_motor_dom_sf"/>
</dbReference>
<dbReference type="Pfam" id="PF00225">
    <property type="entry name" value="Kinesin"/>
    <property type="match status" value="1"/>
</dbReference>
<reference evidence="7" key="1">
    <citation type="submission" date="2025-08" db="UniProtKB">
        <authorList>
            <consortium name="Ensembl"/>
        </authorList>
    </citation>
    <scope>IDENTIFICATION</scope>
</reference>
<evidence type="ECO:0000259" key="6">
    <source>
        <dbReference type="PROSITE" id="PS50067"/>
    </source>
</evidence>
<dbReference type="PROSITE" id="PS50067">
    <property type="entry name" value="KINESIN_MOTOR_2"/>
    <property type="match status" value="1"/>
</dbReference>
<dbReference type="Proteomes" id="UP000261360">
    <property type="component" value="Unplaced"/>
</dbReference>
<dbReference type="Ensembl" id="ENSSLDT00000002565.1">
    <property type="protein sequence ID" value="ENSSLDP00000002465.1"/>
    <property type="gene ID" value="ENSSLDG00000001991.1"/>
</dbReference>
<keyword evidence="5" id="KW-0505">Motor protein</keyword>
<evidence type="ECO:0000256" key="1">
    <source>
        <dbReference type="ARBA" id="ARBA00004245"/>
    </source>
</evidence>
<comment type="subcellular location">
    <subcellularLocation>
        <location evidence="1">Cytoplasm</location>
        <location evidence="1">Cytoskeleton</location>
    </subcellularLocation>
</comment>
<dbReference type="AlphaFoldDB" id="A0A3B4WF10"/>
<dbReference type="GO" id="GO:0005875">
    <property type="term" value="C:microtubule associated complex"/>
    <property type="evidence" value="ECO:0007669"/>
    <property type="project" value="TreeGrafter"/>
</dbReference>